<proteinExistence type="predicted"/>
<dbReference type="Gene3D" id="1.10.10.60">
    <property type="entry name" value="Homeodomain-like"/>
    <property type="match status" value="1"/>
</dbReference>
<dbReference type="Pfam" id="PF12833">
    <property type="entry name" value="HTH_18"/>
    <property type="match status" value="1"/>
</dbReference>
<dbReference type="SMART" id="SM00342">
    <property type="entry name" value="HTH_ARAC"/>
    <property type="match status" value="1"/>
</dbReference>
<keyword evidence="2 5" id="KW-0238">DNA-binding</keyword>
<evidence type="ECO:0000313" key="6">
    <source>
        <dbReference type="Proteomes" id="UP000199580"/>
    </source>
</evidence>
<dbReference type="Proteomes" id="UP000199580">
    <property type="component" value="Unassembled WGS sequence"/>
</dbReference>
<dbReference type="RefSeq" id="WP_091391747.1">
    <property type="nucleotide sequence ID" value="NZ_BKAI01000002.1"/>
</dbReference>
<organism evidence="5 6">
    <name type="scientific">Flavobacterium noncentrifugens</name>
    <dbReference type="NCBI Taxonomy" id="1128970"/>
    <lineage>
        <taxon>Bacteria</taxon>
        <taxon>Pseudomonadati</taxon>
        <taxon>Bacteroidota</taxon>
        <taxon>Flavobacteriia</taxon>
        <taxon>Flavobacteriales</taxon>
        <taxon>Flavobacteriaceae</taxon>
        <taxon>Flavobacterium</taxon>
    </lineage>
</organism>
<dbReference type="STRING" id="1128970.SAMN04487935_0569"/>
<keyword evidence="1" id="KW-0805">Transcription regulation</keyword>
<evidence type="ECO:0000256" key="3">
    <source>
        <dbReference type="ARBA" id="ARBA00023163"/>
    </source>
</evidence>
<dbReference type="InterPro" id="IPR018060">
    <property type="entry name" value="HTH_AraC"/>
</dbReference>
<dbReference type="SUPFAM" id="SSF46689">
    <property type="entry name" value="Homeodomain-like"/>
    <property type="match status" value="1"/>
</dbReference>
<dbReference type="EMBL" id="FNEZ01000001">
    <property type="protein sequence ID" value="SDJ28948.1"/>
    <property type="molecule type" value="Genomic_DNA"/>
</dbReference>
<dbReference type="InterPro" id="IPR009057">
    <property type="entry name" value="Homeodomain-like_sf"/>
</dbReference>
<dbReference type="AlphaFoldDB" id="A0A1G8SI80"/>
<protein>
    <submittedName>
        <fullName evidence="5">AraC-type DNA-binding protein</fullName>
    </submittedName>
</protein>
<dbReference type="InterPro" id="IPR018062">
    <property type="entry name" value="HTH_AraC-typ_CS"/>
</dbReference>
<evidence type="ECO:0000256" key="1">
    <source>
        <dbReference type="ARBA" id="ARBA00023015"/>
    </source>
</evidence>
<name>A0A1G8SI80_9FLAO</name>
<dbReference type="PANTHER" id="PTHR43280:SF29">
    <property type="entry name" value="ARAC-FAMILY TRANSCRIPTIONAL REGULATOR"/>
    <property type="match status" value="1"/>
</dbReference>
<feature type="domain" description="HTH araC/xylS-type" evidence="4">
    <location>
        <begin position="191"/>
        <end position="291"/>
    </location>
</feature>
<keyword evidence="6" id="KW-1185">Reference proteome</keyword>
<dbReference type="PROSITE" id="PS01124">
    <property type="entry name" value="HTH_ARAC_FAMILY_2"/>
    <property type="match status" value="1"/>
</dbReference>
<evidence type="ECO:0000259" key="4">
    <source>
        <dbReference type="PROSITE" id="PS01124"/>
    </source>
</evidence>
<reference evidence="5 6" key="1">
    <citation type="submission" date="2016-10" db="EMBL/GenBank/DDBJ databases">
        <authorList>
            <person name="de Groot N.N."/>
        </authorList>
    </citation>
    <scope>NUCLEOTIDE SEQUENCE [LARGE SCALE GENOMIC DNA]</scope>
    <source>
        <strain evidence="5 6">CGMCC 1.10076</strain>
    </source>
</reference>
<dbReference type="PANTHER" id="PTHR43280">
    <property type="entry name" value="ARAC-FAMILY TRANSCRIPTIONAL REGULATOR"/>
    <property type="match status" value="1"/>
</dbReference>
<dbReference type="GO" id="GO:0003700">
    <property type="term" value="F:DNA-binding transcription factor activity"/>
    <property type="evidence" value="ECO:0007669"/>
    <property type="project" value="InterPro"/>
</dbReference>
<dbReference type="OrthoDB" id="1451418at2"/>
<sequence length="296" mass="34644">MQQNLSEQMLKGILEMLFEFGKGNTSFRIPRINRDHFTDEVIVIVNLAAEKLQANIETSHHEFLQHYIRVSTVITDPEFTIIDHSWNFENVIRYYGLSGEYLIDFITGHNPLPKARRKLMLQKEDSVVVFLDFGWLNDQIPAFCTVSMLKGGNLAVNAITLHSDERFVLPILSADQKRYWEANPEEAQLIMNIREYIESGDGREEDYEIKALGKKFHIRIIRIKKGFYALYGIYFSDFYRQARLKKAQKLILETDMPIKSISHEAGFKLYRTFYSAFVKYFGITPTGMRFRKENDL</sequence>
<dbReference type="GO" id="GO:0043565">
    <property type="term" value="F:sequence-specific DNA binding"/>
    <property type="evidence" value="ECO:0007669"/>
    <property type="project" value="InterPro"/>
</dbReference>
<keyword evidence="3" id="KW-0804">Transcription</keyword>
<accession>A0A1G8SI80</accession>
<evidence type="ECO:0000256" key="2">
    <source>
        <dbReference type="ARBA" id="ARBA00023125"/>
    </source>
</evidence>
<evidence type="ECO:0000313" key="5">
    <source>
        <dbReference type="EMBL" id="SDJ28948.1"/>
    </source>
</evidence>
<dbReference type="PROSITE" id="PS00041">
    <property type="entry name" value="HTH_ARAC_FAMILY_1"/>
    <property type="match status" value="1"/>
</dbReference>
<gene>
    <name evidence="5" type="ORF">SAMN04487935_0569</name>
</gene>